<dbReference type="PANTHER" id="PTHR12280">
    <property type="entry name" value="PANTOTHENATE KINASE"/>
    <property type="match status" value="1"/>
</dbReference>
<keyword evidence="9" id="KW-1185">Reference proteome</keyword>
<sequence length="305" mass="33567">MLFHFLLIAVSCAKPMIGIDFGGSLIKCIEIIGDDATFIVMKINDISELKEMLKRKKHARLTLTGGGSYKYNFTPCKNILPEMEALYLGYKYLIRHNAQQFYTYTPTDMKQIQIKPSNECILVNIGSGISIVKLTKTRFERLGGTTIGGGTFTGLGRLICGETDVDTMFHMASLGNNFGVDLSINDIYGNCDTQQMLGLAGDLVASSFGKVSLSSDTEYNKNDILSSLLSLIVNNACLMAISHAEKQNQQRIVFSGCFSSQAIVRERIVYCFHALKKTSIQPVFIAQAGFLGAFGCINQMISPKK</sequence>
<dbReference type="GO" id="GO:0015937">
    <property type="term" value="P:coenzyme A biosynthetic process"/>
    <property type="evidence" value="ECO:0007669"/>
    <property type="project" value="UniProtKB-KW"/>
</dbReference>
<dbReference type="InParanoid" id="L7JWE6"/>
<evidence type="ECO:0000313" key="8">
    <source>
        <dbReference type="EMBL" id="ELQ75072.1"/>
    </source>
</evidence>
<feature type="signal peptide" evidence="7">
    <location>
        <begin position="1"/>
        <end position="18"/>
    </location>
</feature>
<organism evidence="8 9">
    <name type="scientific">Trachipleistophora hominis</name>
    <name type="common">Microsporidian parasite</name>
    <dbReference type="NCBI Taxonomy" id="72359"/>
    <lineage>
        <taxon>Eukaryota</taxon>
        <taxon>Fungi</taxon>
        <taxon>Fungi incertae sedis</taxon>
        <taxon>Microsporidia</taxon>
        <taxon>Pleistophoridae</taxon>
        <taxon>Trachipleistophora</taxon>
    </lineage>
</organism>
<dbReference type="Pfam" id="PF03630">
    <property type="entry name" value="Fumble"/>
    <property type="match status" value="1"/>
</dbReference>
<keyword evidence="5" id="KW-0067">ATP-binding</keyword>
<dbReference type="EMBL" id="JH993996">
    <property type="protein sequence ID" value="ELQ75072.1"/>
    <property type="molecule type" value="Genomic_DNA"/>
</dbReference>
<feature type="chain" id="PRO_5003978824" evidence="7">
    <location>
        <begin position="19"/>
        <end position="305"/>
    </location>
</feature>
<dbReference type="InterPro" id="IPR043129">
    <property type="entry name" value="ATPase_NBD"/>
</dbReference>
<dbReference type="Gene3D" id="3.30.420.40">
    <property type="match status" value="3"/>
</dbReference>
<dbReference type="FunCoup" id="L7JWE6">
    <property type="interactions" value="129"/>
</dbReference>
<dbReference type="OrthoDB" id="498611at2759"/>
<proteinExistence type="predicted"/>
<dbReference type="OMA" id="ANRGDHR"/>
<dbReference type="EC" id="2.7.1.33" evidence="8"/>
<keyword evidence="3" id="KW-0547">Nucleotide-binding</keyword>
<evidence type="ECO:0000256" key="2">
    <source>
        <dbReference type="ARBA" id="ARBA00022679"/>
    </source>
</evidence>
<evidence type="ECO:0000256" key="5">
    <source>
        <dbReference type="ARBA" id="ARBA00022840"/>
    </source>
</evidence>
<dbReference type="Proteomes" id="UP000011185">
    <property type="component" value="Unassembled WGS sequence"/>
</dbReference>
<protein>
    <submittedName>
        <fullName evidence="8">Pantothenate kinase</fullName>
        <ecNumber evidence="8">2.7.1.33</ecNumber>
    </submittedName>
</protein>
<keyword evidence="7" id="KW-0732">Signal</keyword>
<dbReference type="VEuPathDB" id="MicrosporidiaDB:THOM_2001"/>
<dbReference type="HOGENOM" id="CLU_912724_0_0_1"/>
<dbReference type="PANTHER" id="PTHR12280:SF20">
    <property type="entry name" value="4'-PHOSPHOPANTETHEINE PHOSPHATASE"/>
    <property type="match status" value="1"/>
</dbReference>
<dbReference type="InterPro" id="IPR011602">
    <property type="entry name" value="Type_II_PanK_bac"/>
</dbReference>
<evidence type="ECO:0000256" key="3">
    <source>
        <dbReference type="ARBA" id="ARBA00022741"/>
    </source>
</evidence>
<dbReference type="GO" id="GO:0008204">
    <property type="term" value="P:ergosterol metabolic process"/>
    <property type="evidence" value="ECO:0007669"/>
    <property type="project" value="EnsemblFungi"/>
</dbReference>
<dbReference type="GO" id="GO:0005829">
    <property type="term" value="C:cytosol"/>
    <property type="evidence" value="ECO:0007669"/>
    <property type="project" value="TreeGrafter"/>
</dbReference>
<gene>
    <name evidence="8" type="ORF">THOM_2001</name>
</gene>
<keyword evidence="1" id="KW-0963">Cytoplasm</keyword>
<dbReference type="GO" id="GO:0005524">
    <property type="term" value="F:ATP binding"/>
    <property type="evidence" value="ECO:0007669"/>
    <property type="project" value="UniProtKB-KW"/>
</dbReference>
<evidence type="ECO:0000256" key="4">
    <source>
        <dbReference type="ARBA" id="ARBA00022777"/>
    </source>
</evidence>
<dbReference type="PIRSF" id="PIRSF036940">
    <property type="entry name" value="PanK_bac_aCoA"/>
    <property type="match status" value="1"/>
</dbReference>
<dbReference type="STRING" id="72359.L7JWE6"/>
<evidence type="ECO:0000256" key="1">
    <source>
        <dbReference type="ARBA" id="ARBA00022490"/>
    </source>
</evidence>
<reference evidence="8 9" key="1">
    <citation type="journal article" date="2012" name="PLoS Pathog.">
        <title>The genome of the obligate intracellular parasite Trachipleistophora hominis: new insights into microsporidian genome dynamics and reductive evolution.</title>
        <authorList>
            <person name="Heinz E."/>
            <person name="Williams T.A."/>
            <person name="Nakjang S."/>
            <person name="Noel C.J."/>
            <person name="Swan D.C."/>
            <person name="Goldberg A.V."/>
            <person name="Harris S.R."/>
            <person name="Weinmaier T."/>
            <person name="Markert S."/>
            <person name="Becher D."/>
            <person name="Bernhardt J."/>
            <person name="Dagan T."/>
            <person name="Hacker C."/>
            <person name="Lucocq J.M."/>
            <person name="Schweder T."/>
            <person name="Rattei T."/>
            <person name="Hall N."/>
            <person name="Hirt R.P."/>
            <person name="Embley T.M."/>
        </authorList>
    </citation>
    <scope>NUCLEOTIDE SEQUENCE [LARGE SCALE GENOMIC DNA]</scope>
</reference>
<evidence type="ECO:0000256" key="6">
    <source>
        <dbReference type="ARBA" id="ARBA00022993"/>
    </source>
</evidence>
<keyword evidence="4 8" id="KW-0418">Kinase</keyword>
<dbReference type="GO" id="GO:0004594">
    <property type="term" value="F:pantothenate kinase activity"/>
    <property type="evidence" value="ECO:0007669"/>
    <property type="project" value="UniProtKB-EC"/>
</dbReference>
<dbReference type="InterPro" id="IPR004567">
    <property type="entry name" value="Type_II_PanK"/>
</dbReference>
<dbReference type="SUPFAM" id="SSF53067">
    <property type="entry name" value="Actin-like ATPase domain"/>
    <property type="match status" value="2"/>
</dbReference>
<accession>L7JWE6</accession>
<name>L7JWE6_TRAHO</name>
<evidence type="ECO:0000256" key="7">
    <source>
        <dbReference type="SAM" id="SignalP"/>
    </source>
</evidence>
<keyword evidence="2 8" id="KW-0808">Transferase</keyword>
<evidence type="ECO:0000313" key="9">
    <source>
        <dbReference type="Proteomes" id="UP000011185"/>
    </source>
</evidence>
<keyword evidence="6" id="KW-0173">Coenzyme A biosynthesis</keyword>
<dbReference type="AlphaFoldDB" id="L7JWE6"/>